<name>D7FVM5_ECTSI</name>
<dbReference type="Pfam" id="PF04117">
    <property type="entry name" value="Mpv17_PMP22"/>
    <property type="match status" value="1"/>
</dbReference>
<comment type="similarity">
    <text evidence="2">Belongs to the peroxisomal membrane protein PXMP2/4 family.</text>
</comment>
<keyword evidence="4" id="KW-1133">Transmembrane helix</keyword>
<evidence type="ECO:0000313" key="9">
    <source>
        <dbReference type="Proteomes" id="UP000002630"/>
    </source>
</evidence>
<dbReference type="InParanoid" id="D7FVM5"/>
<feature type="region of interest" description="Disordered" evidence="6">
    <location>
        <begin position="55"/>
        <end position="75"/>
    </location>
</feature>
<evidence type="ECO:0000256" key="2">
    <source>
        <dbReference type="ARBA" id="ARBA00006824"/>
    </source>
</evidence>
<comment type="subcellular location">
    <subcellularLocation>
        <location evidence="1">Membrane</location>
        <topology evidence="1">Multi-pass membrane protein</topology>
    </subcellularLocation>
</comment>
<evidence type="ECO:0000256" key="4">
    <source>
        <dbReference type="ARBA" id="ARBA00022989"/>
    </source>
</evidence>
<keyword evidence="5" id="KW-0472">Membrane</keyword>
<dbReference type="EMBL" id="FN649760">
    <property type="protein sequence ID" value="CBJ31946.1"/>
    <property type="molecule type" value="Genomic_DNA"/>
</dbReference>
<evidence type="ECO:0000256" key="5">
    <source>
        <dbReference type="ARBA" id="ARBA00023136"/>
    </source>
</evidence>
<dbReference type="GO" id="GO:0005737">
    <property type="term" value="C:cytoplasm"/>
    <property type="evidence" value="ECO:0007669"/>
    <property type="project" value="TreeGrafter"/>
</dbReference>
<feature type="compositionally biased region" description="Low complexity" evidence="6">
    <location>
        <begin position="56"/>
        <end position="66"/>
    </location>
</feature>
<dbReference type="GO" id="GO:0016020">
    <property type="term" value="C:membrane"/>
    <property type="evidence" value="ECO:0007669"/>
    <property type="project" value="UniProtKB-SubCell"/>
</dbReference>
<evidence type="ECO:0000256" key="1">
    <source>
        <dbReference type="ARBA" id="ARBA00004141"/>
    </source>
</evidence>
<dbReference type="AlphaFoldDB" id="D7FVM5"/>
<evidence type="ECO:0000313" key="8">
    <source>
        <dbReference type="EMBL" id="CBJ31946.1"/>
    </source>
</evidence>
<reference evidence="8 9" key="1">
    <citation type="journal article" date="2010" name="Nature">
        <title>The Ectocarpus genome and the independent evolution of multicellularity in brown algae.</title>
        <authorList>
            <person name="Cock J.M."/>
            <person name="Sterck L."/>
            <person name="Rouze P."/>
            <person name="Scornet D."/>
            <person name="Allen A.E."/>
            <person name="Amoutzias G."/>
            <person name="Anthouard V."/>
            <person name="Artiguenave F."/>
            <person name="Aury J.M."/>
            <person name="Badger J.H."/>
            <person name="Beszteri B."/>
            <person name="Billiau K."/>
            <person name="Bonnet E."/>
            <person name="Bothwell J.H."/>
            <person name="Bowler C."/>
            <person name="Boyen C."/>
            <person name="Brownlee C."/>
            <person name="Carrano C.J."/>
            <person name="Charrier B."/>
            <person name="Cho G.Y."/>
            <person name="Coelho S.M."/>
            <person name="Collen J."/>
            <person name="Corre E."/>
            <person name="Da Silva C."/>
            <person name="Delage L."/>
            <person name="Delaroque N."/>
            <person name="Dittami S.M."/>
            <person name="Doulbeau S."/>
            <person name="Elias M."/>
            <person name="Farnham G."/>
            <person name="Gachon C.M."/>
            <person name="Gschloessl B."/>
            <person name="Heesch S."/>
            <person name="Jabbari K."/>
            <person name="Jubin C."/>
            <person name="Kawai H."/>
            <person name="Kimura K."/>
            <person name="Kloareg B."/>
            <person name="Kupper F.C."/>
            <person name="Lang D."/>
            <person name="Le Bail A."/>
            <person name="Leblanc C."/>
            <person name="Lerouge P."/>
            <person name="Lohr M."/>
            <person name="Lopez P.J."/>
            <person name="Martens C."/>
            <person name="Maumus F."/>
            <person name="Michel G."/>
            <person name="Miranda-Saavedra D."/>
            <person name="Morales J."/>
            <person name="Moreau H."/>
            <person name="Motomura T."/>
            <person name="Nagasato C."/>
            <person name="Napoli C.A."/>
            <person name="Nelson D.R."/>
            <person name="Nyvall-Collen P."/>
            <person name="Peters A.F."/>
            <person name="Pommier C."/>
            <person name="Potin P."/>
            <person name="Poulain J."/>
            <person name="Quesneville H."/>
            <person name="Read B."/>
            <person name="Rensing S.A."/>
            <person name="Ritter A."/>
            <person name="Rousvoal S."/>
            <person name="Samanta M."/>
            <person name="Samson G."/>
            <person name="Schroeder D.C."/>
            <person name="Segurens B."/>
            <person name="Strittmatter M."/>
            <person name="Tonon T."/>
            <person name="Tregear J.W."/>
            <person name="Valentin K."/>
            <person name="von Dassow P."/>
            <person name="Yamagishi T."/>
            <person name="Van de Peer Y."/>
            <person name="Wincker P."/>
        </authorList>
    </citation>
    <scope>NUCLEOTIDE SEQUENCE [LARGE SCALE GENOMIC DNA]</scope>
    <source>
        <strain evidence="9">Ec32 / CCAP1310/4</strain>
    </source>
</reference>
<sequence length="396" mass="43645">MMARRVLVLACFFLAVAPLQSVSGQEGGVAEAEQIDLDELLDTLVDAEVIEEGEDSAAAAEAATGDDAGGEDVPDDDAVFEEAEDEVAELEEDVAADVGSSKSAGGGSSGFFKPLFKKRPKTGNALCSWSWKEKRCEPASLCQYKYQFLDATVSESCRQADFKVTKAAFEQADVQVKPAVALVGAAGLFAADLAAIRYTDWLKRYPLLFNVVQGFVLLASGDTLFQVLEQGWQKVIGLKFWRMARSGIIGALNNGLVHYSYYKWIDGRFPYDKFTEKRWGPKDGAKSKLAVGFTKWALEWPTIGLYKIASMYVLTAVLSGSTKGLWERLQDSLFLTWIRSLQVWPIYDMILYAYVPTAHRPLFNSFMSIAWGGYLSHVSQPHKGDGEEEDVPVESS</sequence>
<accession>D7FVM5</accession>
<gene>
    <name evidence="8" type="ORF">Esi_0295_0043</name>
</gene>
<organism evidence="8 9">
    <name type="scientific">Ectocarpus siliculosus</name>
    <name type="common">Brown alga</name>
    <name type="synonym">Conferva siliculosa</name>
    <dbReference type="NCBI Taxonomy" id="2880"/>
    <lineage>
        <taxon>Eukaryota</taxon>
        <taxon>Sar</taxon>
        <taxon>Stramenopiles</taxon>
        <taxon>Ochrophyta</taxon>
        <taxon>PX clade</taxon>
        <taxon>Phaeophyceae</taxon>
        <taxon>Ectocarpales</taxon>
        <taxon>Ectocarpaceae</taxon>
        <taxon>Ectocarpus</taxon>
    </lineage>
</organism>
<dbReference type="Proteomes" id="UP000002630">
    <property type="component" value="Unassembled WGS sequence"/>
</dbReference>
<dbReference type="OrthoDB" id="195096at2759"/>
<evidence type="ECO:0000256" key="6">
    <source>
        <dbReference type="SAM" id="MobiDB-lite"/>
    </source>
</evidence>
<dbReference type="PANTHER" id="PTHR11266:SF17">
    <property type="entry name" value="PROTEIN MPV17"/>
    <property type="match status" value="1"/>
</dbReference>
<dbReference type="STRING" id="2880.D7FVM5"/>
<proteinExistence type="inferred from homology"/>
<keyword evidence="9" id="KW-1185">Reference proteome</keyword>
<keyword evidence="7" id="KW-0732">Signal</keyword>
<protein>
    <submittedName>
        <fullName evidence="8">Protein required for ethanol metabolism</fullName>
    </submittedName>
</protein>
<dbReference type="PANTHER" id="PTHR11266">
    <property type="entry name" value="PEROXISOMAL MEMBRANE PROTEIN 2, PXMP2 MPV17"/>
    <property type="match status" value="1"/>
</dbReference>
<keyword evidence="3" id="KW-0812">Transmembrane</keyword>
<evidence type="ECO:0000256" key="3">
    <source>
        <dbReference type="ARBA" id="ARBA00022692"/>
    </source>
</evidence>
<feature type="chain" id="PRO_5003095475" evidence="7">
    <location>
        <begin position="25"/>
        <end position="396"/>
    </location>
</feature>
<evidence type="ECO:0000256" key="7">
    <source>
        <dbReference type="SAM" id="SignalP"/>
    </source>
</evidence>
<feature type="signal peptide" evidence="7">
    <location>
        <begin position="1"/>
        <end position="24"/>
    </location>
</feature>
<dbReference type="InterPro" id="IPR007248">
    <property type="entry name" value="Mpv17_PMP22"/>
</dbReference>